<reference evidence="2" key="1">
    <citation type="journal article" date="2020" name="Stud. Mycol.">
        <title>101 Dothideomycetes genomes: a test case for predicting lifestyles and emergence of pathogens.</title>
        <authorList>
            <person name="Haridas S."/>
            <person name="Albert R."/>
            <person name="Binder M."/>
            <person name="Bloem J."/>
            <person name="Labutti K."/>
            <person name="Salamov A."/>
            <person name="Andreopoulos B."/>
            <person name="Baker S."/>
            <person name="Barry K."/>
            <person name="Bills G."/>
            <person name="Bluhm B."/>
            <person name="Cannon C."/>
            <person name="Castanera R."/>
            <person name="Culley D."/>
            <person name="Daum C."/>
            <person name="Ezra D."/>
            <person name="Gonzalez J."/>
            <person name="Henrissat B."/>
            <person name="Kuo A."/>
            <person name="Liang C."/>
            <person name="Lipzen A."/>
            <person name="Lutzoni F."/>
            <person name="Magnuson J."/>
            <person name="Mondo S."/>
            <person name="Nolan M."/>
            <person name="Ohm R."/>
            <person name="Pangilinan J."/>
            <person name="Park H.-J."/>
            <person name="Ramirez L."/>
            <person name="Alfaro M."/>
            <person name="Sun H."/>
            <person name="Tritt A."/>
            <person name="Yoshinaga Y."/>
            <person name="Zwiers L.-H."/>
            <person name="Turgeon B."/>
            <person name="Goodwin S."/>
            <person name="Spatafora J."/>
            <person name="Crous P."/>
            <person name="Grigoriev I."/>
        </authorList>
    </citation>
    <scope>NUCLEOTIDE SEQUENCE</scope>
    <source>
        <strain evidence="2">CBS 109.77</strain>
    </source>
</reference>
<dbReference type="Proteomes" id="UP000799757">
    <property type="component" value="Unassembled WGS sequence"/>
</dbReference>
<feature type="compositionally biased region" description="Polar residues" evidence="1">
    <location>
        <begin position="78"/>
        <end position="95"/>
    </location>
</feature>
<name>A0A6A6WU09_9PLEO</name>
<evidence type="ECO:0000256" key="1">
    <source>
        <dbReference type="SAM" id="MobiDB-lite"/>
    </source>
</evidence>
<dbReference type="EMBL" id="MU002331">
    <property type="protein sequence ID" value="KAF2787341.1"/>
    <property type="molecule type" value="Genomic_DNA"/>
</dbReference>
<feature type="region of interest" description="Disordered" evidence="1">
    <location>
        <begin position="62"/>
        <end position="131"/>
    </location>
</feature>
<gene>
    <name evidence="2" type="ORF">K505DRAFT_329756</name>
</gene>
<evidence type="ECO:0000313" key="2">
    <source>
        <dbReference type="EMBL" id="KAF2787341.1"/>
    </source>
</evidence>
<accession>A0A6A6WU09</accession>
<organism evidence="2 3">
    <name type="scientific">Melanomma pulvis-pyrius CBS 109.77</name>
    <dbReference type="NCBI Taxonomy" id="1314802"/>
    <lineage>
        <taxon>Eukaryota</taxon>
        <taxon>Fungi</taxon>
        <taxon>Dikarya</taxon>
        <taxon>Ascomycota</taxon>
        <taxon>Pezizomycotina</taxon>
        <taxon>Dothideomycetes</taxon>
        <taxon>Pleosporomycetidae</taxon>
        <taxon>Pleosporales</taxon>
        <taxon>Melanommataceae</taxon>
        <taxon>Melanomma</taxon>
    </lineage>
</organism>
<keyword evidence="3" id="KW-1185">Reference proteome</keyword>
<protein>
    <submittedName>
        <fullName evidence="2">Uncharacterized protein</fullName>
    </submittedName>
</protein>
<proteinExistence type="predicted"/>
<sequence>MAYFPFSFLSRDDIKATYLSSRCVKVVKPTHKSECYSTSLELPHLSSDAHLTFPTCTAPPRISSNLDHSKHHNPNPQPTHLSPTMISMQAPTSPIHTFDPPSHSHPHTDEQSPTHAISIPPTLSFTPTTSF</sequence>
<dbReference type="AlphaFoldDB" id="A0A6A6WU09"/>
<feature type="compositionally biased region" description="Low complexity" evidence="1">
    <location>
        <begin position="117"/>
        <end position="131"/>
    </location>
</feature>
<evidence type="ECO:0000313" key="3">
    <source>
        <dbReference type="Proteomes" id="UP000799757"/>
    </source>
</evidence>